<dbReference type="Proteomes" id="UP001516400">
    <property type="component" value="Unassembled WGS sequence"/>
</dbReference>
<reference evidence="2 3" key="1">
    <citation type="journal article" date="2021" name="BMC Biol.">
        <title>Horizontally acquired antibacterial genes associated with adaptive radiation of ladybird beetles.</title>
        <authorList>
            <person name="Li H.S."/>
            <person name="Tang X.F."/>
            <person name="Huang Y.H."/>
            <person name="Xu Z.Y."/>
            <person name="Chen M.L."/>
            <person name="Du X.Y."/>
            <person name="Qiu B.Y."/>
            <person name="Chen P.T."/>
            <person name="Zhang W."/>
            <person name="Slipinski A."/>
            <person name="Escalona H.E."/>
            <person name="Waterhouse R.M."/>
            <person name="Zwick A."/>
            <person name="Pang H."/>
        </authorList>
    </citation>
    <scope>NUCLEOTIDE SEQUENCE [LARGE SCALE GENOMIC DNA]</scope>
    <source>
        <strain evidence="2">SYSU2018</strain>
    </source>
</reference>
<feature type="region of interest" description="Disordered" evidence="1">
    <location>
        <begin position="170"/>
        <end position="193"/>
    </location>
</feature>
<evidence type="ECO:0000313" key="3">
    <source>
        <dbReference type="Proteomes" id="UP001516400"/>
    </source>
</evidence>
<protein>
    <submittedName>
        <fullName evidence="2">Uncharacterized protein</fullName>
    </submittedName>
</protein>
<organism evidence="2 3">
    <name type="scientific">Cryptolaemus montrouzieri</name>
    <dbReference type="NCBI Taxonomy" id="559131"/>
    <lineage>
        <taxon>Eukaryota</taxon>
        <taxon>Metazoa</taxon>
        <taxon>Ecdysozoa</taxon>
        <taxon>Arthropoda</taxon>
        <taxon>Hexapoda</taxon>
        <taxon>Insecta</taxon>
        <taxon>Pterygota</taxon>
        <taxon>Neoptera</taxon>
        <taxon>Endopterygota</taxon>
        <taxon>Coleoptera</taxon>
        <taxon>Polyphaga</taxon>
        <taxon>Cucujiformia</taxon>
        <taxon>Coccinelloidea</taxon>
        <taxon>Coccinellidae</taxon>
        <taxon>Scymninae</taxon>
        <taxon>Scymnini</taxon>
        <taxon>Cryptolaemus</taxon>
    </lineage>
</organism>
<dbReference type="EMBL" id="JABFTP020000165">
    <property type="protein sequence ID" value="KAL3285101.1"/>
    <property type="molecule type" value="Genomic_DNA"/>
</dbReference>
<evidence type="ECO:0000313" key="2">
    <source>
        <dbReference type="EMBL" id="KAL3285101.1"/>
    </source>
</evidence>
<evidence type="ECO:0000256" key="1">
    <source>
        <dbReference type="SAM" id="MobiDB-lite"/>
    </source>
</evidence>
<name>A0ABD2P342_9CUCU</name>
<accession>A0ABD2P342</accession>
<comment type="caution">
    <text evidence="2">The sequence shown here is derived from an EMBL/GenBank/DDBJ whole genome shotgun (WGS) entry which is preliminary data.</text>
</comment>
<keyword evidence="3" id="KW-1185">Reference proteome</keyword>
<gene>
    <name evidence="2" type="ORF">HHI36_019225</name>
</gene>
<sequence>MTPHIEYVTTNMGRKTTALTKIMPNCGGLSCRNRRMYSAVAHIIGLYEVCAAYRTVSAASAQVLSGTPPMDLLAEEKRRLMEHKYGHQPGVQWQTRKRIFAIWQERTCGEWTVDDLAHVLECARWRSRINELLELFGERATPERNMRHLIDESYKWQKGARIISDIMEAKEREKTEKTKGKTETRRKTDKHSRESMMERNYVFCIMLSLKDARITGEGFFGG</sequence>
<dbReference type="AlphaFoldDB" id="A0ABD2P342"/>
<proteinExistence type="predicted"/>